<dbReference type="InterPro" id="IPR053023">
    <property type="entry name" value="FLAP_modulator"/>
</dbReference>
<dbReference type="PANTHER" id="PTHR33975:SF2">
    <property type="entry name" value="MYELIN-ASSOCIATED OLIGODENDROCYTE BASIC PROTEIN"/>
    <property type="match status" value="1"/>
</dbReference>
<dbReference type="AlphaFoldDB" id="A0AAD8ND68"/>
<reference evidence="1" key="2">
    <citation type="submission" date="2023-05" db="EMBL/GenBank/DDBJ databases">
        <authorList>
            <person name="Schelkunov M.I."/>
        </authorList>
    </citation>
    <scope>NUCLEOTIDE SEQUENCE</scope>
    <source>
        <strain evidence="1">Hsosn_3</strain>
        <tissue evidence="1">Leaf</tissue>
    </source>
</reference>
<gene>
    <name evidence="1" type="ORF">POM88_005119</name>
</gene>
<dbReference type="Pfam" id="PF07466">
    <property type="entry name" value="DUF1517"/>
    <property type="match status" value="1"/>
</dbReference>
<sequence>MKISSILKGMGRGPSHCLMIDIRGLLNYFPCYQVVRALLQHDNSSLNYCYLFENYRSIESLSKDFREVLNRLLKGCNKDDNTLGNVDGVIYRKHADIVIANRSVDNEYTVATIMVLASGHHWFPTKKEKGKKYVDSLAVLQTLQRIPKNNIQSVEVLWSPQREDEVLFEETIRRYTTMTRVNNGQDFSKDGPELNPFALIGSGETPLETVIFLLTLPLQTPQKQFVPKAAAGAL</sequence>
<dbReference type="InterPro" id="IPR010903">
    <property type="entry name" value="DUF1517"/>
</dbReference>
<accession>A0AAD8ND68</accession>
<proteinExistence type="predicted"/>
<comment type="caution">
    <text evidence="1">The sequence shown here is derived from an EMBL/GenBank/DDBJ whole genome shotgun (WGS) entry which is preliminary data.</text>
</comment>
<evidence type="ECO:0000313" key="1">
    <source>
        <dbReference type="EMBL" id="KAK1405514.1"/>
    </source>
</evidence>
<keyword evidence="2" id="KW-1185">Reference proteome</keyword>
<evidence type="ECO:0000313" key="2">
    <source>
        <dbReference type="Proteomes" id="UP001237642"/>
    </source>
</evidence>
<dbReference type="Proteomes" id="UP001237642">
    <property type="component" value="Unassembled WGS sequence"/>
</dbReference>
<dbReference type="PANTHER" id="PTHR33975">
    <property type="entry name" value="MYELIN-ASSOCIATED OLIGODENDROCYTE BASIC PROTEIN"/>
    <property type="match status" value="1"/>
</dbReference>
<name>A0AAD8ND68_9APIA</name>
<dbReference type="EMBL" id="JAUIZM010000001">
    <property type="protein sequence ID" value="KAK1405514.1"/>
    <property type="molecule type" value="Genomic_DNA"/>
</dbReference>
<organism evidence="1 2">
    <name type="scientific">Heracleum sosnowskyi</name>
    <dbReference type="NCBI Taxonomy" id="360622"/>
    <lineage>
        <taxon>Eukaryota</taxon>
        <taxon>Viridiplantae</taxon>
        <taxon>Streptophyta</taxon>
        <taxon>Embryophyta</taxon>
        <taxon>Tracheophyta</taxon>
        <taxon>Spermatophyta</taxon>
        <taxon>Magnoliopsida</taxon>
        <taxon>eudicotyledons</taxon>
        <taxon>Gunneridae</taxon>
        <taxon>Pentapetalae</taxon>
        <taxon>asterids</taxon>
        <taxon>campanulids</taxon>
        <taxon>Apiales</taxon>
        <taxon>Apiaceae</taxon>
        <taxon>Apioideae</taxon>
        <taxon>apioid superclade</taxon>
        <taxon>Tordylieae</taxon>
        <taxon>Tordyliinae</taxon>
        <taxon>Heracleum</taxon>
    </lineage>
</organism>
<reference evidence="1" key="1">
    <citation type="submission" date="2023-02" db="EMBL/GenBank/DDBJ databases">
        <title>Genome of toxic invasive species Heracleum sosnowskyi carries increased number of genes despite the absence of recent whole-genome duplications.</title>
        <authorList>
            <person name="Schelkunov M."/>
            <person name="Shtratnikova V."/>
            <person name="Makarenko M."/>
            <person name="Klepikova A."/>
            <person name="Omelchenko D."/>
            <person name="Novikova G."/>
            <person name="Obukhova E."/>
            <person name="Bogdanov V."/>
            <person name="Penin A."/>
            <person name="Logacheva M."/>
        </authorList>
    </citation>
    <scope>NUCLEOTIDE SEQUENCE</scope>
    <source>
        <strain evidence="1">Hsosn_3</strain>
        <tissue evidence="1">Leaf</tissue>
    </source>
</reference>
<protein>
    <submittedName>
        <fullName evidence="1">Uncharacterized protein</fullName>
    </submittedName>
</protein>